<dbReference type="GO" id="GO:0003676">
    <property type="term" value="F:nucleic acid binding"/>
    <property type="evidence" value="ECO:0007669"/>
    <property type="project" value="InterPro"/>
</dbReference>
<feature type="domain" description="G-patch" evidence="5">
    <location>
        <begin position="258"/>
        <end position="305"/>
    </location>
</feature>
<dbReference type="OrthoDB" id="5577072at2759"/>
<feature type="region of interest" description="Disordered" evidence="4">
    <location>
        <begin position="1"/>
        <end position="144"/>
    </location>
</feature>
<evidence type="ECO:0000313" key="6">
    <source>
        <dbReference type="EMBL" id="ORY55144.1"/>
    </source>
</evidence>
<comment type="similarity">
    <text evidence="2">Belongs to the SPP2 family.</text>
</comment>
<evidence type="ECO:0000259" key="5">
    <source>
        <dbReference type="PROSITE" id="PS50174"/>
    </source>
</evidence>
<keyword evidence="7" id="KW-1185">Reference proteome</keyword>
<feature type="compositionally biased region" description="Low complexity" evidence="4">
    <location>
        <begin position="378"/>
        <end position="391"/>
    </location>
</feature>
<feature type="compositionally biased region" description="Acidic residues" evidence="4">
    <location>
        <begin position="40"/>
        <end position="51"/>
    </location>
</feature>
<dbReference type="InterPro" id="IPR045166">
    <property type="entry name" value="Spp2-like"/>
</dbReference>
<proteinExistence type="inferred from homology"/>
<sequence>MSGISFKIAAPPRPSSSASTPRGSAPPSRPSSRNHRSQQPEDDDSDSDDDGLAARGKKKRDELVTGFDKEGVTKKHKEAKAAPLVIPSLPNKDWRKAAEEAGARRNGGRKKREMYIPDAVGGMRVGGPVGDGSQGNMGTRDTINSEPIVGGLALGSKKEEVVTAAEDGVVAMEVEEEVTTVVEENKAPETEEQRALRELMSGGASTTDQTPSVDIIHSAADARGALGDAVDSSASTFQRDVHSRPDEATLDDYSRVPVGEFGAAMLRGMGWKPGQAASRNGRKGPTEAFVPKARPAMLGIGAKPMADVLGPEDKGKGPHKSRREELKFMPLLKREREGSASGSGRDTPAIANSPHTSARPQSGMSSRLPSVSPPPSRPSSTRPVAADSFSTSRDDRDRRDREGSSYRRSWDDDDRRRDDRDRGGSSRRDEERYSSSARRRDERNDGYRSSSKRERSPGRESGKESYRRRSRSPAGRGDRDREGGSSSRRRSRSPRRDERRRDDDRDRRR</sequence>
<feature type="compositionally biased region" description="Polar residues" evidence="4">
    <location>
        <begin position="353"/>
        <end position="364"/>
    </location>
</feature>
<feature type="compositionally biased region" description="Basic and acidic residues" evidence="4">
    <location>
        <begin position="311"/>
        <end position="338"/>
    </location>
</feature>
<keyword evidence="3" id="KW-0539">Nucleus</keyword>
<organism evidence="6 7">
    <name type="scientific">Leucosporidium creatinivorum</name>
    <dbReference type="NCBI Taxonomy" id="106004"/>
    <lineage>
        <taxon>Eukaryota</taxon>
        <taxon>Fungi</taxon>
        <taxon>Dikarya</taxon>
        <taxon>Basidiomycota</taxon>
        <taxon>Pucciniomycotina</taxon>
        <taxon>Microbotryomycetes</taxon>
        <taxon>Leucosporidiales</taxon>
        <taxon>Leucosporidium</taxon>
    </lineage>
</organism>
<comment type="caution">
    <text evidence="6">The sequence shown here is derived from an EMBL/GenBank/DDBJ whole genome shotgun (WGS) entry which is preliminary data.</text>
</comment>
<dbReference type="STRING" id="106004.A0A1Y2D7K5"/>
<feature type="compositionally biased region" description="Low complexity" evidence="4">
    <location>
        <begin position="15"/>
        <end position="26"/>
    </location>
</feature>
<dbReference type="Pfam" id="PF12656">
    <property type="entry name" value="G-patch_2"/>
    <property type="match status" value="1"/>
</dbReference>
<dbReference type="AlphaFoldDB" id="A0A1Y2D7K5"/>
<dbReference type="GO" id="GO:0000398">
    <property type="term" value="P:mRNA splicing, via spliceosome"/>
    <property type="evidence" value="ECO:0007669"/>
    <property type="project" value="InterPro"/>
</dbReference>
<accession>A0A1Y2D7K5</accession>
<comment type="subcellular location">
    <subcellularLocation>
        <location evidence="1">Nucleus</location>
    </subcellularLocation>
</comment>
<evidence type="ECO:0000256" key="1">
    <source>
        <dbReference type="ARBA" id="ARBA00004123"/>
    </source>
</evidence>
<evidence type="ECO:0000256" key="2">
    <source>
        <dbReference type="ARBA" id="ARBA00008576"/>
    </source>
</evidence>
<dbReference type="InterPro" id="IPR026822">
    <property type="entry name" value="Spp2/MOS2_G-patch"/>
</dbReference>
<dbReference type="GO" id="GO:0005681">
    <property type="term" value="C:spliceosomal complex"/>
    <property type="evidence" value="ECO:0007669"/>
    <property type="project" value="TreeGrafter"/>
</dbReference>
<dbReference type="PANTHER" id="PTHR15818">
    <property type="entry name" value="G PATCH AND KOW-CONTAINING"/>
    <property type="match status" value="1"/>
</dbReference>
<dbReference type="Proteomes" id="UP000193467">
    <property type="component" value="Unassembled WGS sequence"/>
</dbReference>
<evidence type="ECO:0000256" key="3">
    <source>
        <dbReference type="ARBA" id="ARBA00023242"/>
    </source>
</evidence>
<feature type="compositionally biased region" description="Basic and acidic residues" evidence="4">
    <location>
        <begin position="92"/>
        <end position="103"/>
    </location>
</feature>
<protein>
    <submittedName>
        <fullName evidence="6">DExH-box splicing factor binding site-domain-containing protein</fullName>
    </submittedName>
</protein>
<dbReference type="PROSITE" id="PS50174">
    <property type="entry name" value="G_PATCH"/>
    <property type="match status" value="1"/>
</dbReference>
<feature type="region of interest" description="Disordered" evidence="4">
    <location>
        <begin position="271"/>
        <end position="290"/>
    </location>
</feature>
<dbReference type="InParanoid" id="A0A1Y2D7K5"/>
<dbReference type="InterPro" id="IPR000467">
    <property type="entry name" value="G_patch_dom"/>
</dbReference>
<dbReference type="PANTHER" id="PTHR15818:SF2">
    <property type="entry name" value="G-PATCH DOMAIN AND KOW MOTIFS-CONTAINING PROTEIN"/>
    <property type="match status" value="1"/>
</dbReference>
<reference evidence="6 7" key="1">
    <citation type="submission" date="2016-07" db="EMBL/GenBank/DDBJ databases">
        <title>Pervasive Adenine N6-methylation of Active Genes in Fungi.</title>
        <authorList>
            <consortium name="DOE Joint Genome Institute"/>
            <person name="Mondo S.J."/>
            <person name="Dannebaum R.O."/>
            <person name="Kuo R.C."/>
            <person name="Labutti K."/>
            <person name="Haridas S."/>
            <person name="Kuo A."/>
            <person name="Salamov A."/>
            <person name="Ahrendt S.R."/>
            <person name="Lipzen A."/>
            <person name="Sullivan W."/>
            <person name="Andreopoulos W.B."/>
            <person name="Clum A."/>
            <person name="Lindquist E."/>
            <person name="Daum C."/>
            <person name="Ramamoorthy G.K."/>
            <person name="Gryganskyi A."/>
            <person name="Culley D."/>
            <person name="Magnuson J.K."/>
            <person name="James T.Y."/>
            <person name="O'Malley M.A."/>
            <person name="Stajich J.E."/>
            <person name="Spatafora J.W."/>
            <person name="Visel A."/>
            <person name="Grigoriev I.V."/>
        </authorList>
    </citation>
    <scope>NUCLEOTIDE SEQUENCE [LARGE SCALE GENOMIC DNA]</scope>
    <source>
        <strain evidence="6 7">62-1032</strain>
    </source>
</reference>
<feature type="compositionally biased region" description="Basic and acidic residues" evidence="4">
    <location>
        <begin position="494"/>
        <end position="509"/>
    </location>
</feature>
<feature type="compositionally biased region" description="Basic and acidic residues" evidence="4">
    <location>
        <begin position="59"/>
        <end position="73"/>
    </location>
</feature>
<feature type="region of interest" description="Disordered" evidence="4">
    <location>
        <begin position="301"/>
        <end position="509"/>
    </location>
</feature>
<evidence type="ECO:0000256" key="4">
    <source>
        <dbReference type="SAM" id="MobiDB-lite"/>
    </source>
</evidence>
<dbReference type="EMBL" id="MCGR01000092">
    <property type="protein sequence ID" value="ORY55144.1"/>
    <property type="molecule type" value="Genomic_DNA"/>
</dbReference>
<evidence type="ECO:0000313" key="7">
    <source>
        <dbReference type="Proteomes" id="UP000193467"/>
    </source>
</evidence>
<feature type="compositionally biased region" description="Gly residues" evidence="4">
    <location>
        <begin position="123"/>
        <end position="135"/>
    </location>
</feature>
<feature type="compositionally biased region" description="Basic and acidic residues" evidence="4">
    <location>
        <begin position="392"/>
        <end position="467"/>
    </location>
</feature>
<name>A0A1Y2D7K5_9BASI</name>
<gene>
    <name evidence="6" type="ORF">BCR35DRAFT_310122</name>
</gene>